<gene>
    <name evidence="3" type="ORF">BT96DRAFT_940447</name>
</gene>
<keyword evidence="2" id="KW-0732">Signal</keyword>
<feature type="compositionally biased region" description="Basic and acidic residues" evidence="1">
    <location>
        <begin position="87"/>
        <end position="101"/>
    </location>
</feature>
<evidence type="ECO:0000313" key="3">
    <source>
        <dbReference type="EMBL" id="KAE9398035.1"/>
    </source>
</evidence>
<sequence>MKFTVTTLAISLLAVSLSAVAHDIGDRCSYRESADVSCVFNSQYNHGYDFIVICNGEEYELFVECDARQRCEQESRKDAMYESTTARLKEERESKASSTHD</sequence>
<dbReference type="AlphaFoldDB" id="A0A6A4HMI3"/>
<feature type="chain" id="PRO_5025572042" evidence="2">
    <location>
        <begin position="22"/>
        <end position="101"/>
    </location>
</feature>
<evidence type="ECO:0000256" key="2">
    <source>
        <dbReference type="SAM" id="SignalP"/>
    </source>
</evidence>
<evidence type="ECO:0000313" key="4">
    <source>
        <dbReference type="Proteomes" id="UP000799118"/>
    </source>
</evidence>
<dbReference type="EMBL" id="ML769488">
    <property type="protein sequence ID" value="KAE9398035.1"/>
    <property type="molecule type" value="Genomic_DNA"/>
</dbReference>
<feature type="region of interest" description="Disordered" evidence="1">
    <location>
        <begin position="74"/>
        <end position="101"/>
    </location>
</feature>
<feature type="signal peptide" evidence="2">
    <location>
        <begin position="1"/>
        <end position="21"/>
    </location>
</feature>
<evidence type="ECO:0000256" key="1">
    <source>
        <dbReference type="SAM" id="MobiDB-lite"/>
    </source>
</evidence>
<name>A0A6A4HMI3_9AGAR</name>
<accession>A0A6A4HMI3</accession>
<keyword evidence="4" id="KW-1185">Reference proteome</keyword>
<organism evidence="3 4">
    <name type="scientific">Gymnopus androsaceus JB14</name>
    <dbReference type="NCBI Taxonomy" id="1447944"/>
    <lineage>
        <taxon>Eukaryota</taxon>
        <taxon>Fungi</taxon>
        <taxon>Dikarya</taxon>
        <taxon>Basidiomycota</taxon>
        <taxon>Agaricomycotina</taxon>
        <taxon>Agaricomycetes</taxon>
        <taxon>Agaricomycetidae</taxon>
        <taxon>Agaricales</taxon>
        <taxon>Marasmiineae</taxon>
        <taxon>Omphalotaceae</taxon>
        <taxon>Gymnopus</taxon>
    </lineage>
</organism>
<proteinExistence type="predicted"/>
<protein>
    <submittedName>
        <fullName evidence="3">Uncharacterized protein</fullName>
    </submittedName>
</protein>
<dbReference type="Proteomes" id="UP000799118">
    <property type="component" value="Unassembled WGS sequence"/>
</dbReference>
<reference evidence="3" key="1">
    <citation type="journal article" date="2019" name="Environ. Microbiol.">
        <title>Fungal ecological strategies reflected in gene transcription - a case study of two litter decomposers.</title>
        <authorList>
            <person name="Barbi F."/>
            <person name="Kohler A."/>
            <person name="Barry K."/>
            <person name="Baskaran P."/>
            <person name="Daum C."/>
            <person name="Fauchery L."/>
            <person name="Ihrmark K."/>
            <person name="Kuo A."/>
            <person name="LaButti K."/>
            <person name="Lipzen A."/>
            <person name="Morin E."/>
            <person name="Grigoriev I.V."/>
            <person name="Henrissat B."/>
            <person name="Lindahl B."/>
            <person name="Martin F."/>
        </authorList>
    </citation>
    <scope>NUCLEOTIDE SEQUENCE</scope>
    <source>
        <strain evidence="3">JB14</strain>
    </source>
</reference>